<evidence type="ECO:0000313" key="1">
    <source>
        <dbReference type="EMBL" id="SFP39462.1"/>
    </source>
</evidence>
<name>A0A1I5PZR4_9GAMM</name>
<dbReference type="RefSeq" id="WP_092428126.1">
    <property type="nucleotide sequence ID" value="NZ_FOXM01000002.1"/>
</dbReference>
<dbReference type="Proteomes" id="UP000243084">
    <property type="component" value="Unassembled WGS sequence"/>
</dbReference>
<dbReference type="EMBL" id="FOXM01000002">
    <property type="protein sequence ID" value="SFP39462.1"/>
    <property type="molecule type" value="Genomic_DNA"/>
</dbReference>
<keyword evidence="2" id="KW-1185">Reference proteome</keyword>
<sequence length="219" mass="25637">MTRDELVREFRIATQDRVDPYRWPTDWLEGWLKEAEAEACVRARLLHESENEDVCEVDVYAGEGSFPLHPALYEIDHIAYRQAGETCRRPIRLVSQEWLDDNLRDWRDRAGRPEYAIQGDTTIRLIPKPDADGVLLLEGYRTPLERTGEWRPEIHRAHHLQLLQWLLFRAYSVPDADLADPQRAAMAEGTFTDYFGARSDSDLRRITREDADHHNKAWV</sequence>
<dbReference type="InterPro" id="IPR056209">
    <property type="entry name" value="SU10_adaptor"/>
</dbReference>
<dbReference type="Pfam" id="PF24175">
    <property type="entry name" value="SU10_adaptor"/>
    <property type="match status" value="1"/>
</dbReference>
<proteinExistence type="predicted"/>
<protein>
    <submittedName>
        <fullName evidence="1">Uncharacterized protein</fullName>
    </submittedName>
</protein>
<evidence type="ECO:0000313" key="2">
    <source>
        <dbReference type="Proteomes" id="UP000243084"/>
    </source>
</evidence>
<accession>A0A1I5PZR4</accession>
<dbReference type="AlphaFoldDB" id="A0A1I5PZR4"/>
<dbReference type="OrthoDB" id="6880023at2"/>
<gene>
    <name evidence="1" type="ORF">SAMN05216229_102119</name>
</gene>
<reference evidence="2" key="1">
    <citation type="submission" date="2016-10" db="EMBL/GenBank/DDBJ databases">
        <authorList>
            <person name="Varghese N."/>
            <person name="Submissions S."/>
        </authorList>
    </citation>
    <scope>NUCLEOTIDE SEQUENCE [LARGE SCALE GENOMIC DNA]</scope>
    <source>
        <strain evidence="2">JCM 18195</strain>
    </source>
</reference>
<organism evidence="1 2">
    <name type="scientific">Geopseudomonas sagittaria</name>
    <dbReference type="NCBI Taxonomy" id="1135990"/>
    <lineage>
        <taxon>Bacteria</taxon>
        <taxon>Pseudomonadati</taxon>
        <taxon>Pseudomonadota</taxon>
        <taxon>Gammaproteobacteria</taxon>
        <taxon>Pseudomonadales</taxon>
        <taxon>Pseudomonadaceae</taxon>
        <taxon>Geopseudomonas</taxon>
    </lineage>
</organism>